<reference evidence="1" key="1">
    <citation type="journal article" date="2015" name="ISME J.">
        <title>Aquifer environment selects for microbial species cohorts in sediment and groundwater.</title>
        <authorList>
            <person name="Hug L.A."/>
            <person name="Thomas B.C."/>
            <person name="Brown C.T."/>
            <person name="Frischkorn K.R."/>
            <person name="Williams K.H."/>
            <person name="Tringe S.G."/>
            <person name="Banfield J.F."/>
        </authorList>
    </citation>
    <scope>NUCLEOTIDE SEQUENCE</scope>
</reference>
<protein>
    <recommendedName>
        <fullName evidence="2">Exosome subunit</fullName>
    </recommendedName>
</protein>
<dbReference type="SUPFAM" id="SSF55282">
    <property type="entry name" value="RL5-like"/>
    <property type="match status" value="1"/>
</dbReference>
<dbReference type="EMBL" id="KT006986">
    <property type="protein sequence ID" value="AKQ01986.1"/>
    <property type="molecule type" value="Genomic_DNA"/>
</dbReference>
<dbReference type="InterPro" id="IPR022803">
    <property type="entry name" value="Ribosomal_uL5_dom_sf"/>
</dbReference>
<proteinExistence type="predicted"/>
<dbReference type="PANTHER" id="PTHR38816">
    <property type="entry name" value="EXOSOME SUBUNIT, DUF54 FAMILY-RELATED"/>
    <property type="match status" value="1"/>
</dbReference>
<organism evidence="1">
    <name type="scientific">uncultured euryarchaeote Rifle_16ft_4_minimus_309</name>
    <dbReference type="NCBI Taxonomy" id="1665192"/>
    <lineage>
        <taxon>Archaea</taxon>
        <taxon>Methanobacteriati</taxon>
        <taxon>Methanobacteriota</taxon>
        <taxon>environmental samples</taxon>
    </lineage>
</organism>
<accession>A0A0H4T2X5</accession>
<dbReference type="Pfam" id="PF01877">
    <property type="entry name" value="RNA_binding"/>
    <property type="match status" value="1"/>
</dbReference>
<dbReference type="InterPro" id="IPR002739">
    <property type="entry name" value="PAB1135-like"/>
</dbReference>
<dbReference type="AlphaFoldDB" id="A0A0H4T2X5"/>
<name>A0A0H4T2X5_9EURY</name>
<sequence>MAKLPIHWIEVRVHCHATEEEPRVLQALETACPVGGMKREILEGHFGNPLVRLTRRVDRAADIAEVWTQWTSTGLLAKVAHDVDARVDDEGVLHFRIDKQRAYAGALDLAIDPDTMDVRVKLMAFPAKPEEARRVARVLAGGGP</sequence>
<dbReference type="Gene3D" id="3.30.1440.10">
    <property type="match status" value="1"/>
</dbReference>
<evidence type="ECO:0000313" key="1">
    <source>
        <dbReference type="EMBL" id="AKQ01986.1"/>
    </source>
</evidence>
<evidence type="ECO:0008006" key="2">
    <source>
        <dbReference type="Google" id="ProtNLM"/>
    </source>
</evidence>
<dbReference type="PANTHER" id="PTHR38816:SF1">
    <property type="entry name" value="EXOSOME SUBUNIT"/>
    <property type="match status" value="1"/>
</dbReference>